<dbReference type="RefSeq" id="WP_213306318.1">
    <property type="nucleotide sequence ID" value="NZ_JAGYVZ010000028.1"/>
</dbReference>
<evidence type="ECO:0000313" key="1">
    <source>
        <dbReference type="EMBL" id="MBS7233561.1"/>
    </source>
</evidence>
<gene>
    <name evidence="1" type="ORF">KHA90_21340</name>
</gene>
<name>A0ABS5PH40_9FLAO</name>
<comment type="caution">
    <text evidence="1">The sequence shown here is derived from an EMBL/GenBank/DDBJ whole genome shotgun (WGS) entry which is preliminary data.</text>
</comment>
<sequence>MRGFLLDLKLAKNLLKGAKGYTYIGSKVQSFLLRFVLIAQRRRVAKFFPLPILKLSAFARNSQSKNLKNLKFKLSQVSKKIKLCASAPLRDYYKAKLKLSYITYMVENFTKTSIFEGSK</sequence>
<dbReference type="EMBL" id="JAGYVZ010000028">
    <property type="protein sequence ID" value="MBS7233561.1"/>
    <property type="molecule type" value="Genomic_DNA"/>
</dbReference>
<reference evidence="1 2" key="1">
    <citation type="journal article" date="2018" name="Int. J. Syst. Evol. Microbiol.">
        <title>Flavobacterium chryseum sp. nov. and Flavobacterium psychroterrae sp. nov., novel environmental bacteria isolated from Antarctica.</title>
        <authorList>
            <person name="Kralova S."/>
            <person name="Svec P."/>
            <person name="Busse H.J."/>
            <person name="Stankova E."/>
            <person name="Vaczi P."/>
            <person name="Sedlacek I."/>
        </authorList>
    </citation>
    <scope>NUCLEOTIDE SEQUENCE [LARGE SCALE GENOMIC DNA]</scope>
    <source>
        <strain evidence="1 2">CCM 8827</strain>
    </source>
</reference>
<keyword evidence="2" id="KW-1185">Reference proteome</keyword>
<accession>A0ABS5PH40</accession>
<dbReference type="Proteomes" id="UP000722625">
    <property type="component" value="Unassembled WGS sequence"/>
</dbReference>
<organism evidence="1 2">
    <name type="scientific">Flavobacterium psychroterrae</name>
    <dbReference type="NCBI Taxonomy" id="2133767"/>
    <lineage>
        <taxon>Bacteria</taxon>
        <taxon>Pseudomonadati</taxon>
        <taxon>Bacteroidota</taxon>
        <taxon>Flavobacteriia</taxon>
        <taxon>Flavobacteriales</taxon>
        <taxon>Flavobacteriaceae</taxon>
        <taxon>Flavobacterium</taxon>
    </lineage>
</organism>
<protein>
    <submittedName>
        <fullName evidence="1">Uncharacterized protein</fullName>
    </submittedName>
</protein>
<evidence type="ECO:0000313" key="2">
    <source>
        <dbReference type="Proteomes" id="UP000722625"/>
    </source>
</evidence>
<proteinExistence type="predicted"/>